<comment type="subcellular location">
    <subcellularLocation>
        <location evidence="8">Cell membrane</location>
    </subcellularLocation>
</comment>
<reference evidence="10 11" key="1">
    <citation type="journal article" date="2014" name="Proc. Natl. Acad. Sci. U.S.A.">
        <title>Functional type 2 photosynthetic reaction centers found in the rare bacterial phylum Gemmatimonadetes.</title>
        <authorList>
            <person name="Zeng Y."/>
            <person name="Feng F."/>
            <person name="Medova H."/>
            <person name="Dean J."/>
            <person name="Koblizek M."/>
        </authorList>
    </citation>
    <scope>NUCLEOTIDE SEQUENCE [LARGE SCALE GENOMIC DNA]</scope>
    <source>
        <strain evidence="10 11">AP64</strain>
    </source>
</reference>
<dbReference type="eggNOG" id="COG1519">
    <property type="taxonomic scope" value="Bacteria"/>
</dbReference>
<dbReference type="Proteomes" id="UP000076404">
    <property type="component" value="Chromosome"/>
</dbReference>
<organism evidence="10 11">
    <name type="scientific">Gemmatimonas phototrophica</name>
    <dbReference type="NCBI Taxonomy" id="1379270"/>
    <lineage>
        <taxon>Bacteria</taxon>
        <taxon>Pseudomonadati</taxon>
        <taxon>Gemmatimonadota</taxon>
        <taxon>Gemmatimonadia</taxon>
        <taxon>Gemmatimonadales</taxon>
        <taxon>Gemmatimonadaceae</taxon>
        <taxon>Gemmatimonas</taxon>
    </lineage>
</organism>
<evidence type="ECO:0000313" key="11">
    <source>
        <dbReference type="Proteomes" id="UP000076404"/>
    </source>
</evidence>
<dbReference type="AlphaFoldDB" id="A0A143BIJ3"/>
<evidence type="ECO:0000256" key="3">
    <source>
        <dbReference type="ARBA" id="ARBA00019077"/>
    </source>
</evidence>
<dbReference type="Gene3D" id="3.40.50.2000">
    <property type="entry name" value="Glycogen Phosphorylase B"/>
    <property type="match status" value="1"/>
</dbReference>
<dbReference type="UniPathway" id="UPA00958"/>
<protein>
    <recommendedName>
        <fullName evidence="3 8">3-deoxy-D-manno-octulosonic acid transferase</fullName>
        <shortName evidence="8">Kdo transferase</shortName>
        <ecNumber evidence="2 8">2.4.99.12</ecNumber>
    </recommendedName>
    <alternativeName>
        <fullName evidence="5 8">Lipid IV(A) 3-deoxy-D-manno-octulosonic acid transferase</fullName>
    </alternativeName>
</protein>
<dbReference type="OrthoDB" id="9789797at2"/>
<gene>
    <name evidence="10" type="ORF">GEMMAAP_04450</name>
</gene>
<dbReference type="RefSeq" id="WP_026850067.1">
    <property type="nucleotide sequence ID" value="NZ_CP011454.1"/>
</dbReference>
<keyword evidence="8" id="KW-0472">Membrane</keyword>
<dbReference type="InterPro" id="IPR007507">
    <property type="entry name" value="Glycos_transf_N"/>
</dbReference>
<dbReference type="Gene3D" id="3.40.50.11720">
    <property type="entry name" value="3-Deoxy-D-manno-octulosonic-acid transferase, N-terminal domain"/>
    <property type="match status" value="1"/>
</dbReference>
<dbReference type="GO" id="GO:0009245">
    <property type="term" value="P:lipid A biosynthetic process"/>
    <property type="evidence" value="ECO:0007669"/>
    <property type="project" value="TreeGrafter"/>
</dbReference>
<keyword evidence="4 8" id="KW-0808">Transferase</keyword>
<dbReference type="GO" id="GO:0043842">
    <property type="term" value="F:Kdo transferase activity"/>
    <property type="evidence" value="ECO:0007669"/>
    <property type="project" value="UniProtKB-EC"/>
</dbReference>
<evidence type="ECO:0000256" key="6">
    <source>
        <dbReference type="ARBA" id="ARBA00049183"/>
    </source>
</evidence>
<keyword evidence="8" id="KW-0448">Lipopolysaccharide biosynthesis</keyword>
<dbReference type="InterPro" id="IPR038107">
    <property type="entry name" value="Glycos_transf_N_sf"/>
</dbReference>
<comment type="pathway">
    <text evidence="1 8">Bacterial outer membrane biogenesis; LPS core biosynthesis.</text>
</comment>
<dbReference type="PANTHER" id="PTHR42755">
    <property type="entry name" value="3-DEOXY-MANNO-OCTULOSONATE CYTIDYLYLTRANSFERASE"/>
    <property type="match status" value="1"/>
</dbReference>
<dbReference type="InterPro" id="IPR039901">
    <property type="entry name" value="Kdotransferase"/>
</dbReference>
<comment type="similarity">
    <text evidence="8">Belongs to the glycosyltransferase group 1 family.</text>
</comment>
<dbReference type="SUPFAM" id="SSF53756">
    <property type="entry name" value="UDP-Glycosyltransferase/glycogen phosphorylase"/>
    <property type="match status" value="1"/>
</dbReference>
<evidence type="ECO:0000256" key="8">
    <source>
        <dbReference type="RuleBase" id="RU365103"/>
    </source>
</evidence>
<dbReference type="GO" id="GO:0009244">
    <property type="term" value="P:lipopolysaccharide core region biosynthetic process"/>
    <property type="evidence" value="ECO:0007669"/>
    <property type="project" value="UniProtKB-UniRule"/>
</dbReference>
<evidence type="ECO:0000259" key="9">
    <source>
        <dbReference type="Pfam" id="PF04413"/>
    </source>
</evidence>
<comment type="function">
    <text evidence="8">Involved in lipopolysaccharide (LPS) biosynthesis. Catalyzes the transfer of 3-deoxy-D-manno-octulosonate (Kdo) residue(s) from CMP-Kdo to lipid IV(A), the tetraacyldisaccharide-1,4'-bisphosphate precursor of lipid A.</text>
</comment>
<feature type="domain" description="3-deoxy-D-manno-octulosonic-acid transferase N-terminal" evidence="9">
    <location>
        <begin position="43"/>
        <end position="217"/>
    </location>
</feature>
<evidence type="ECO:0000256" key="7">
    <source>
        <dbReference type="PIRSR" id="PIRSR639901-1"/>
    </source>
</evidence>
<evidence type="ECO:0000313" key="10">
    <source>
        <dbReference type="EMBL" id="AMW04290.1"/>
    </source>
</evidence>
<feature type="active site" description="Proton acceptor" evidence="7">
    <location>
        <position position="68"/>
    </location>
</feature>
<comment type="catalytic activity">
    <reaction evidence="6 8">
        <text>lipid IVA (E. coli) + CMP-3-deoxy-beta-D-manno-octulosonate = alpha-Kdo-(2-&gt;6)-lipid IVA (E. coli) + CMP + H(+)</text>
        <dbReference type="Rhea" id="RHEA:28066"/>
        <dbReference type="ChEBI" id="CHEBI:15378"/>
        <dbReference type="ChEBI" id="CHEBI:58603"/>
        <dbReference type="ChEBI" id="CHEBI:60364"/>
        <dbReference type="ChEBI" id="CHEBI:60377"/>
        <dbReference type="ChEBI" id="CHEBI:85987"/>
        <dbReference type="EC" id="2.4.99.12"/>
    </reaction>
</comment>
<dbReference type="KEGG" id="gph:GEMMAAP_04450"/>
<accession>A0A143BIJ3</accession>
<keyword evidence="8" id="KW-1003">Cell membrane</keyword>
<proteinExistence type="inferred from homology"/>
<evidence type="ECO:0000256" key="1">
    <source>
        <dbReference type="ARBA" id="ARBA00004713"/>
    </source>
</evidence>
<dbReference type="EMBL" id="CP011454">
    <property type="protein sequence ID" value="AMW04290.1"/>
    <property type="molecule type" value="Genomic_DNA"/>
</dbReference>
<reference evidence="10 11" key="2">
    <citation type="journal article" date="2016" name="Environ. Microbiol. Rep.">
        <title>Metagenomic evidence for the presence of phototrophic Gemmatimonadetes bacteria in diverse environments.</title>
        <authorList>
            <person name="Zeng Y."/>
            <person name="Baumbach J."/>
            <person name="Barbosa E.G."/>
            <person name="Azevedo V."/>
            <person name="Zhang C."/>
            <person name="Koblizek M."/>
        </authorList>
    </citation>
    <scope>NUCLEOTIDE SEQUENCE [LARGE SCALE GENOMIC DNA]</scope>
    <source>
        <strain evidence="10 11">AP64</strain>
    </source>
</reference>
<keyword evidence="11" id="KW-1185">Reference proteome</keyword>
<dbReference type="Pfam" id="PF04413">
    <property type="entry name" value="Glycos_transf_N"/>
    <property type="match status" value="1"/>
</dbReference>
<evidence type="ECO:0000256" key="2">
    <source>
        <dbReference type="ARBA" id="ARBA00012621"/>
    </source>
</evidence>
<dbReference type="GO" id="GO:0005886">
    <property type="term" value="C:plasma membrane"/>
    <property type="evidence" value="ECO:0007669"/>
    <property type="project" value="UniProtKB-SubCell"/>
</dbReference>
<dbReference type="EC" id="2.4.99.12" evidence="2 8"/>
<evidence type="ECO:0000256" key="5">
    <source>
        <dbReference type="ARBA" id="ARBA00031445"/>
    </source>
</evidence>
<name>A0A143BIJ3_9BACT</name>
<evidence type="ECO:0000256" key="4">
    <source>
        <dbReference type="ARBA" id="ARBA00022679"/>
    </source>
</evidence>
<dbReference type="PANTHER" id="PTHR42755:SF1">
    <property type="entry name" value="3-DEOXY-D-MANNO-OCTULOSONIC ACID TRANSFERASE, MITOCHONDRIAL-RELATED"/>
    <property type="match status" value="1"/>
</dbReference>
<dbReference type="STRING" id="1379270.GEMMAAP_04450"/>
<sequence length="435" mass="46695">MNPLLRPLYAGAVSLARAAALIAPDAPHKVWRSLRARRGVLARWRQQAAQTRDTQRPLVWMHAPSVGEGLQARPVAHALREEHPQVQLAYSFFSPSAESFAASIGADLTGYLPFDSAHDADAMLDALRPSVLVFVKLDVWPVLVERAAARGIPVLMLSATLAASSGRRGVLSGALLHDAYGALARVGAIDADHGARLVELGVQYERIVTTGDTRFDQVWQRAQRVSRRSAPVSSTASSRPTVVAGSTWPADETVLLPAWEQLRKKIPDVRLIIAPHEPTPSHVDSLLRWARAAGFRAATLSDIERVGDERTADVIVVDRVGVLGDLYANANVAYVGGGFHSAGLHSAIEPAAFGAPVVFGPGHHMSREAGLLLQAGGAAEVHDVETMRHTLVRWLRDETARAEAGHAAQEIVARERGATQRSVSLVAEYLSVGVG</sequence>